<feature type="domain" description="Ig-like" evidence="7">
    <location>
        <begin position="418"/>
        <end position="510"/>
    </location>
</feature>
<dbReference type="GO" id="GO:1903037">
    <property type="term" value="P:regulation of leukocyte cell-cell adhesion"/>
    <property type="evidence" value="ECO:0007669"/>
    <property type="project" value="UniProtKB-ARBA"/>
</dbReference>
<evidence type="ECO:0000256" key="1">
    <source>
        <dbReference type="ARBA" id="ARBA00004370"/>
    </source>
</evidence>
<dbReference type="AlphaFoldDB" id="A0A3B4CJF8"/>
<dbReference type="InterPro" id="IPR050504">
    <property type="entry name" value="IgSF_BTN/MOG"/>
</dbReference>
<organism evidence="8 9">
    <name type="scientific">Pygocentrus nattereri</name>
    <name type="common">Red-bellied piranha</name>
    <dbReference type="NCBI Taxonomy" id="42514"/>
    <lineage>
        <taxon>Eukaryota</taxon>
        <taxon>Metazoa</taxon>
        <taxon>Chordata</taxon>
        <taxon>Craniata</taxon>
        <taxon>Vertebrata</taxon>
        <taxon>Euteleostomi</taxon>
        <taxon>Actinopterygii</taxon>
        <taxon>Neopterygii</taxon>
        <taxon>Teleostei</taxon>
        <taxon>Ostariophysi</taxon>
        <taxon>Characiformes</taxon>
        <taxon>Characoidei</taxon>
        <taxon>Pygocentrus</taxon>
    </lineage>
</organism>
<evidence type="ECO:0000256" key="6">
    <source>
        <dbReference type="ARBA" id="ARBA00023319"/>
    </source>
</evidence>
<dbReference type="PANTHER" id="PTHR24100">
    <property type="entry name" value="BUTYROPHILIN"/>
    <property type="match status" value="1"/>
</dbReference>
<dbReference type="InterPro" id="IPR007110">
    <property type="entry name" value="Ig-like_dom"/>
</dbReference>
<reference evidence="8" key="2">
    <citation type="submission" date="2025-08" db="UniProtKB">
        <authorList>
            <consortium name="Ensembl"/>
        </authorList>
    </citation>
    <scope>IDENTIFICATION</scope>
</reference>
<dbReference type="GeneTree" id="ENSGT00940000162079"/>
<dbReference type="SMART" id="SM00408">
    <property type="entry name" value="IGc2"/>
    <property type="match status" value="3"/>
</dbReference>
<keyword evidence="6" id="KW-0393">Immunoglobulin domain</keyword>
<dbReference type="PANTHER" id="PTHR24100:SF130">
    <property type="entry name" value="BUTYROPHILIN-LIKE PROTEIN 9"/>
    <property type="match status" value="1"/>
</dbReference>
<feature type="domain" description="Ig-like" evidence="7">
    <location>
        <begin position="275"/>
        <end position="363"/>
    </location>
</feature>
<accession>A0A3B4CJF8</accession>
<keyword evidence="3" id="KW-0472">Membrane</keyword>
<feature type="domain" description="Ig-like" evidence="7">
    <location>
        <begin position="142"/>
        <end position="258"/>
    </location>
</feature>
<keyword evidence="2" id="KW-0732">Signal</keyword>
<keyword evidence="9" id="KW-1185">Reference proteome</keyword>
<evidence type="ECO:0000256" key="3">
    <source>
        <dbReference type="ARBA" id="ARBA00023136"/>
    </source>
</evidence>
<dbReference type="Ensembl" id="ENSPNAT00000017354.2">
    <property type="protein sequence ID" value="ENSPNAP00000010649.2"/>
    <property type="gene ID" value="ENSPNAG00000016217.2"/>
</dbReference>
<proteinExistence type="predicted"/>
<evidence type="ECO:0000313" key="8">
    <source>
        <dbReference type="Ensembl" id="ENSPNAP00000010649.2"/>
    </source>
</evidence>
<protein>
    <recommendedName>
        <fullName evidence="7">Ig-like domain-containing protein</fullName>
    </recommendedName>
</protein>
<reference evidence="8" key="3">
    <citation type="submission" date="2025-09" db="UniProtKB">
        <authorList>
            <consortium name="Ensembl"/>
        </authorList>
    </citation>
    <scope>IDENTIFICATION</scope>
</reference>
<dbReference type="InterPro" id="IPR013106">
    <property type="entry name" value="Ig_V-set"/>
</dbReference>
<dbReference type="Pfam" id="PF07686">
    <property type="entry name" value="V-set"/>
    <property type="match status" value="3"/>
</dbReference>
<dbReference type="SUPFAM" id="SSF48726">
    <property type="entry name" value="Immunoglobulin"/>
    <property type="match status" value="4"/>
</dbReference>
<dbReference type="InterPro" id="IPR003599">
    <property type="entry name" value="Ig_sub"/>
</dbReference>
<evidence type="ECO:0000313" key="9">
    <source>
        <dbReference type="Proteomes" id="UP001501920"/>
    </source>
</evidence>
<dbReference type="SMART" id="SM00406">
    <property type="entry name" value="IGv"/>
    <property type="match status" value="3"/>
</dbReference>
<dbReference type="Proteomes" id="UP001501920">
    <property type="component" value="Chromosome 3"/>
</dbReference>
<dbReference type="FunFam" id="2.60.40.10:FF:000142">
    <property type="entry name" value="V-set domain-containing T-cell activation inhibitor 1"/>
    <property type="match status" value="2"/>
</dbReference>
<dbReference type="InterPro" id="IPR036179">
    <property type="entry name" value="Ig-like_dom_sf"/>
</dbReference>
<dbReference type="PROSITE" id="PS50835">
    <property type="entry name" value="IG_LIKE"/>
    <property type="match status" value="4"/>
</dbReference>
<dbReference type="InterPro" id="IPR013783">
    <property type="entry name" value="Ig-like_fold"/>
</dbReference>
<evidence type="ECO:0000256" key="5">
    <source>
        <dbReference type="ARBA" id="ARBA00023180"/>
    </source>
</evidence>
<feature type="domain" description="Ig-like" evidence="7">
    <location>
        <begin position="23"/>
        <end position="112"/>
    </location>
</feature>
<keyword evidence="4" id="KW-1015">Disulfide bond</keyword>
<name>A0A3B4CJF8_PYGNA</name>
<gene>
    <name evidence="8" type="primary">TMX3</name>
</gene>
<dbReference type="GO" id="GO:0009897">
    <property type="term" value="C:external side of plasma membrane"/>
    <property type="evidence" value="ECO:0007669"/>
    <property type="project" value="TreeGrafter"/>
</dbReference>
<keyword evidence="5" id="KW-0325">Glycoprotein</keyword>
<dbReference type="InterPro" id="IPR003598">
    <property type="entry name" value="Ig_sub2"/>
</dbReference>
<dbReference type="GO" id="GO:0001817">
    <property type="term" value="P:regulation of cytokine production"/>
    <property type="evidence" value="ECO:0007669"/>
    <property type="project" value="TreeGrafter"/>
</dbReference>
<dbReference type="GO" id="GO:0050863">
    <property type="term" value="P:regulation of T cell activation"/>
    <property type="evidence" value="ECO:0007669"/>
    <property type="project" value="UniProtKB-ARBA"/>
</dbReference>
<dbReference type="Gene3D" id="2.60.40.10">
    <property type="entry name" value="Immunoglobulins"/>
    <property type="match status" value="4"/>
</dbReference>
<comment type="subcellular location">
    <subcellularLocation>
        <location evidence="1">Membrane</location>
    </subcellularLocation>
</comment>
<evidence type="ECO:0000259" key="7">
    <source>
        <dbReference type="PROSITE" id="PS50835"/>
    </source>
</evidence>
<dbReference type="SMART" id="SM00409">
    <property type="entry name" value="IG"/>
    <property type="match status" value="4"/>
</dbReference>
<reference evidence="8 9" key="1">
    <citation type="submission" date="2020-10" db="EMBL/GenBank/DDBJ databases">
        <title>Pygocentrus nattereri (red-bellied piranha) genome, fPygNat1, primary haplotype.</title>
        <authorList>
            <person name="Myers G."/>
            <person name="Meyer A."/>
            <person name="Karagic N."/>
            <person name="Pippel M."/>
            <person name="Winkler S."/>
            <person name="Tracey A."/>
            <person name="Wood J."/>
            <person name="Formenti G."/>
            <person name="Howe K."/>
            <person name="Fedrigo O."/>
            <person name="Jarvis E.D."/>
        </authorList>
    </citation>
    <scope>NUCLEOTIDE SEQUENCE [LARGE SCALE GENOMIC DNA]</scope>
</reference>
<sequence>MAEQKAVGRKRLDTAFAKSRLNPRFFSRPAAFPRRFNTLRATAGDTVDPACCLSPEISAGAREIRWFKGTDCVKVSPITVESGSKGRVAFDNVSLTLDDVKVTDSGQYRCEMLGEKKEALFIVHLHVSEFRLVSRSEDVGEPSFIAAYCVYCKSFPDFGPHVFCGHDVTLPCYLSPETSAVAMEISWFKGTDCIYLYLNGQVTVGRGYEGRVSMLTEDLQRGNVSLSLRDVHRSDYGEYWCEVTHGGQTMQNDGVHLKAFKLSSHPKRSFSDSVPQVRTVHAWAGDDVTLPSLLFPETSAVSMEIRWFKGTDCIYLYQNGQVTKGRGYEGRVSMFTDELEYGNVSLKLEDVQDSDGGEYRCEVACGKDKLENNFHLHVSELKLVYRSEDVGKTFESLLIRFENKQTVLPLHETLAFLGHDVTLPCYLSPETSAVAMEIRWFKGTDCIYLYLNGQVTEGRGYEGRVDMLTHQLQKGNVSLNLSDVQWSDDGEYRCEVTCGEKMVDASFYISVIGKTPFTFTQISEAHSTFHDMQVTFREYLRD</sequence>
<dbReference type="GO" id="GO:0005102">
    <property type="term" value="F:signaling receptor binding"/>
    <property type="evidence" value="ECO:0007669"/>
    <property type="project" value="TreeGrafter"/>
</dbReference>
<dbReference type="OMA" id="QYVFLYQ"/>
<dbReference type="GO" id="GO:0050852">
    <property type="term" value="P:T cell receptor signaling pathway"/>
    <property type="evidence" value="ECO:0007669"/>
    <property type="project" value="TreeGrafter"/>
</dbReference>
<evidence type="ECO:0000256" key="2">
    <source>
        <dbReference type="ARBA" id="ARBA00022729"/>
    </source>
</evidence>
<evidence type="ECO:0000256" key="4">
    <source>
        <dbReference type="ARBA" id="ARBA00023157"/>
    </source>
</evidence>